<keyword evidence="3" id="KW-1185">Reference proteome</keyword>
<proteinExistence type="predicted"/>
<name>A0A927C6V7_9BACL</name>
<dbReference type="AlphaFoldDB" id="A0A927C6V7"/>
<evidence type="ECO:0000313" key="2">
    <source>
        <dbReference type="EMBL" id="MBD2862469.1"/>
    </source>
</evidence>
<comment type="caution">
    <text evidence="2">The sequence shown here is derived from an EMBL/GenBank/DDBJ whole genome shotgun (WGS) entry which is preliminary data.</text>
</comment>
<dbReference type="Proteomes" id="UP000639396">
    <property type="component" value="Unassembled WGS sequence"/>
</dbReference>
<gene>
    <name evidence="2" type="ORF">IDH45_10790</name>
</gene>
<dbReference type="RefSeq" id="WP_190927440.1">
    <property type="nucleotide sequence ID" value="NZ_JACXJA010000012.1"/>
</dbReference>
<protein>
    <submittedName>
        <fullName evidence="2">Uncharacterized protein</fullName>
    </submittedName>
</protein>
<sequence length="62" mass="6734">MDFLKSARDIQASAQKLMQKDHSSLQARTAESSDSKKVTATDANGYADTGKRVGREFALLTS</sequence>
<dbReference type="EMBL" id="JACXJA010000012">
    <property type="protein sequence ID" value="MBD2862469.1"/>
    <property type="molecule type" value="Genomic_DNA"/>
</dbReference>
<reference evidence="2" key="1">
    <citation type="submission" date="2020-09" db="EMBL/GenBank/DDBJ databases">
        <title>A novel bacterium of genus Paenibacillus, isolated from South China Sea.</title>
        <authorList>
            <person name="Huang H."/>
            <person name="Mo K."/>
            <person name="Hu Y."/>
        </authorList>
    </citation>
    <scope>NUCLEOTIDE SEQUENCE</scope>
    <source>
        <strain evidence="2">IB182363</strain>
    </source>
</reference>
<accession>A0A927C6V7</accession>
<feature type="region of interest" description="Disordered" evidence="1">
    <location>
        <begin position="14"/>
        <end position="48"/>
    </location>
</feature>
<organism evidence="2 3">
    <name type="scientific">Paenibacillus oceani</name>
    <dbReference type="NCBI Taxonomy" id="2772510"/>
    <lineage>
        <taxon>Bacteria</taxon>
        <taxon>Bacillati</taxon>
        <taxon>Bacillota</taxon>
        <taxon>Bacilli</taxon>
        <taxon>Bacillales</taxon>
        <taxon>Paenibacillaceae</taxon>
        <taxon>Paenibacillus</taxon>
    </lineage>
</organism>
<evidence type="ECO:0000256" key="1">
    <source>
        <dbReference type="SAM" id="MobiDB-lite"/>
    </source>
</evidence>
<evidence type="ECO:0000313" key="3">
    <source>
        <dbReference type="Proteomes" id="UP000639396"/>
    </source>
</evidence>